<evidence type="ECO:0000313" key="2">
    <source>
        <dbReference type="Proteomes" id="UP000272010"/>
    </source>
</evidence>
<organism evidence="1 2">
    <name type="scientific">Paracoccus yeei</name>
    <dbReference type="NCBI Taxonomy" id="147645"/>
    <lineage>
        <taxon>Bacteria</taxon>
        <taxon>Pseudomonadati</taxon>
        <taxon>Pseudomonadota</taxon>
        <taxon>Alphaproteobacteria</taxon>
        <taxon>Rhodobacterales</taxon>
        <taxon>Paracoccaceae</taxon>
        <taxon>Paracoccus</taxon>
    </lineage>
</organism>
<reference evidence="2" key="1">
    <citation type="submission" date="2018-07" db="EMBL/GenBank/DDBJ databases">
        <title>Genome Structure of the Opportunistic Pathogen Paracoccus yeei (Alphaproteobacteria) and Identification of Putative Virulence Factors.</title>
        <authorList>
            <person name="Lasek R."/>
            <person name="Szuplewska M."/>
            <person name="Mitura M."/>
            <person name="Decewicz P."/>
            <person name="Chmielowska C."/>
            <person name="Pawlot A."/>
            <person name="Sentkowska D."/>
            <person name="Czarnecki J."/>
            <person name="Bartosik D."/>
        </authorList>
    </citation>
    <scope>NUCLEOTIDE SEQUENCE [LARGE SCALE GENOMIC DNA]</scope>
    <source>
        <strain evidence="2">CCUG 32053</strain>
    </source>
</reference>
<dbReference type="AlphaFoldDB" id="A0A386UJB2"/>
<sequence>MIGAMLKAGYGVEDIAVKTGLTVRETRFAVALLRESGSLRTVLHGKPLQKASAARID</sequence>
<proteinExistence type="predicted"/>
<dbReference type="Proteomes" id="UP000272010">
    <property type="component" value="Chromosome"/>
</dbReference>
<gene>
    <name evidence="1" type="ORF">PY32053_00977</name>
</gene>
<evidence type="ECO:0000313" key="1">
    <source>
        <dbReference type="EMBL" id="AYF00641.1"/>
    </source>
</evidence>
<name>A0A386UJB2_9RHOB</name>
<dbReference type="EMBL" id="CP031078">
    <property type="protein sequence ID" value="AYF00641.1"/>
    <property type="molecule type" value="Genomic_DNA"/>
</dbReference>
<accession>A0A386UJB2</accession>
<protein>
    <submittedName>
        <fullName evidence="1">Uncharacterized protein</fullName>
    </submittedName>
</protein>